<accession>A0A835XPC6</accession>
<protein>
    <submittedName>
        <fullName evidence="2">Uncharacterized protein</fullName>
    </submittedName>
</protein>
<organism evidence="2 3">
    <name type="scientific">Edaphochlamys debaryana</name>
    <dbReference type="NCBI Taxonomy" id="47281"/>
    <lineage>
        <taxon>Eukaryota</taxon>
        <taxon>Viridiplantae</taxon>
        <taxon>Chlorophyta</taxon>
        <taxon>core chlorophytes</taxon>
        <taxon>Chlorophyceae</taxon>
        <taxon>CS clade</taxon>
        <taxon>Chlamydomonadales</taxon>
        <taxon>Chlamydomonadales incertae sedis</taxon>
        <taxon>Edaphochlamys</taxon>
    </lineage>
</organism>
<reference evidence="2" key="1">
    <citation type="journal article" date="2020" name="bioRxiv">
        <title>Comparative genomics of Chlamydomonas.</title>
        <authorList>
            <person name="Craig R.J."/>
            <person name="Hasan A.R."/>
            <person name="Ness R.W."/>
            <person name="Keightley P.D."/>
        </authorList>
    </citation>
    <scope>NUCLEOTIDE SEQUENCE</scope>
    <source>
        <strain evidence="2">CCAP 11/70</strain>
    </source>
</reference>
<evidence type="ECO:0000313" key="2">
    <source>
        <dbReference type="EMBL" id="KAG2487591.1"/>
    </source>
</evidence>
<dbReference type="EMBL" id="JAEHOE010000095">
    <property type="protein sequence ID" value="KAG2487591.1"/>
    <property type="molecule type" value="Genomic_DNA"/>
</dbReference>
<sequence>MAEDLKRLDQTVKKLTVDVHLLSKQFGEFKEDVNNKFALILERLPQNPPQNVQQEQPQQQERQPQAQAQALQPLTESVFVWVKAVVAAASRAMCGVWSEVVPQQPASHGQADFSYRSGGSLTVDTGSLRRRHPLAPPML</sequence>
<dbReference type="AlphaFoldDB" id="A0A835XPC6"/>
<proteinExistence type="predicted"/>
<keyword evidence="3" id="KW-1185">Reference proteome</keyword>
<feature type="region of interest" description="Disordered" evidence="1">
    <location>
        <begin position="44"/>
        <end position="69"/>
    </location>
</feature>
<name>A0A835XPC6_9CHLO</name>
<evidence type="ECO:0000313" key="3">
    <source>
        <dbReference type="Proteomes" id="UP000612055"/>
    </source>
</evidence>
<comment type="caution">
    <text evidence="2">The sequence shown here is derived from an EMBL/GenBank/DDBJ whole genome shotgun (WGS) entry which is preliminary data.</text>
</comment>
<gene>
    <name evidence="2" type="ORF">HYH03_013870</name>
</gene>
<dbReference type="Proteomes" id="UP000612055">
    <property type="component" value="Unassembled WGS sequence"/>
</dbReference>
<evidence type="ECO:0000256" key="1">
    <source>
        <dbReference type="SAM" id="MobiDB-lite"/>
    </source>
</evidence>
<feature type="region of interest" description="Disordered" evidence="1">
    <location>
        <begin position="107"/>
        <end position="139"/>
    </location>
</feature>